<evidence type="ECO:0000256" key="8">
    <source>
        <dbReference type="ARBA" id="ARBA00023047"/>
    </source>
</evidence>
<keyword evidence="6" id="KW-0812">Transmembrane</keyword>
<sequence>MLAITAIGCTHAAPALETIPTPAPAQTETVVQPLTDATPDYAMGAGDILEISVWKDPALTRQVVILPDGTFSFPLVGRFRAAGKTIDQLKSEMEFALVRFIPEPDLSVIVQQVNSQVVYVIGKVNRPGHFPLNRNIDVLQALAMAGGVNIFADTRDIRIFRKTDKQTMVIPFDYKAVTEENQLDGNIQLQRGDVVVVK</sequence>
<dbReference type="Pfam" id="PF02563">
    <property type="entry name" value="Poly_export"/>
    <property type="match status" value="1"/>
</dbReference>
<evidence type="ECO:0000256" key="7">
    <source>
        <dbReference type="ARBA" id="ARBA00022729"/>
    </source>
</evidence>
<keyword evidence="9" id="KW-0406">Ion transport</keyword>
<organism evidence="17 18">
    <name type="scientific">Desulfosarcina ovata subsp. ovata</name>
    <dbReference type="NCBI Taxonomy" id="2752305"/>
    <lineage>
        <taxon>Bacteria</taxon>
        <taxon>Pseudomonadati</taxon>
        <taxon>Thermodesulfobacteriota</taxon>
        <taxon>Desulfobacteria</taxon>
        <taxon>Desulfobacterales</taxon>
        <taxon>Desulfosarcinaceae</taxon>
        <taxon>Desulfosarcina</taxon>
    </lineage>
</organism>
<dbReference type="GO" id="GO:0046930">
    <property type="term" value="C:pore complex"/>
    <property type="evidence" value="ECO:0007669"/>
    <property type="project" value="UniProtKB-KW"/>
</dbReference>
<evidence type="ECO:0000256" key="5">
    <source>
        <dbReference type="ARBA" id="ARBA00022597"/>
    </source>
</evidence>
<evidence type="ECO:0000259" key="16">
    <source>
        <dbReference type="Pfam" id="PF22461"/>
    </source>
</evidence>
<dbReference type="GO" id="GO:0015288">
    <property type="term" value="F:porin activity"/>
    <property type="evidence" value="ECO:0007669"/>
    <property type="project" value="UniProtKB-KW"/>
</dbReference>
<evidence type="ECO:0000259" key="15">
    <source>
        <dbReference type="Pfam" id="PF02563"/>
    </source>
</evidence>
<dbReference type="Gene3D" id="3.30.1950.10">
    <property type="entry name" value="wza like domain"/>
    <property type="match status" value="1"/>
</dbReference>
<name>A0A5K8AJI2_9BACT</name>
<comment type="similarity">
    <text evidence="2">Belongs to the BexD/CtrA/VexA family.</text>
</comment>
<evidence type="ECO:0000256" key="10">
    <source>
        <dbReference type="ARBA" id="ARBA00023114"/>
    </source>
</evidence>
<dbReference type="Gene3D" id="3.10.560.10">
    <property type="entry name" value="Outer membrane lipoprotein wza domain like"/>
    <property type="match status" value="1"/>
</dbReference>
<evidence type="ECO:0000256" key="12">
    <source>
        <dbReference type="ARBA" id="ARBA00023139"/>
    </source>
</evidence>
<evidence type="ECO:0000313" key="17">
    <source>
        <dbReference type="EMBL" id="BBO92865.1"/>
    </source>
</evidence>
<keyword evidence="14" id="KW-0449">Lipoprotein</keyword>
<dbReference type="GO" id="GO:0006811">
    <property type="term" value="P:monoatomic ion transport"/>
    <property type="evidence" value="ECO:0007669"/>
    <property type="project" value="UniProtKB-KW"/>
</dbReference>
<protein>
    <submittedName>
        <fullName evidence="17">Uncharacterized protein</fullName>
    </submittedName>
</protein>
<keyword evidence="4" id="KW-1134">Transmembrane beta strand</keyword>
<proteinExistence type="inferred from homology"/>
<dbReference type="PANTHER" id="PTHR33619:SF3">
    <property type="entry name" value="POLYSACCHARIDE EXPORT PROTEIN GFCE-RELATED"/>
    <property type="match status" value="1"/>
</dbReference>
<evidence type="ECO:0000313" key="18">
    <source>
        <dbReference type="Proteomes" id="UP000422108"/>
    </source>
</evidence>
<keyword evidence="12" id="KW-0564">Palmitate</keyword>
<evidence type="ECO:0000256" key="9">
    <source>
        <dbReference type="ARBA" id="ARBA00023065"/>
    </source>
</evidence>
<evidence type="ECO:0000256" key="4">
    <source>
        <dbReference type="ARBA" id="ARBA00022452"/>
    </source>
</evidence>
<evidence type="ECO:0000256" key="6">
    <source>
        <dbReference type="ARBA" id="ARBA00022692"/>
    </source>
</evidence>
<comment type="subcellular location">
    <subcellularLocation>
        <location evidence="1">Cell outer membrane</location>
        <topology evidence="1">Multi-pass membrane protein</topology>
    </subcellularLocation>
</comment>
<keyword evidence="7" id="KW-0732">Signal</keyword>
<reference evidence="17 18" key="1">
    <citation type="submission" date="2019-11" db="EMBL/GenBank/DDBJ databases">
        <title>Comparative genomics of hydrocarbon-degrading Desulfosarcina strains.</title>
        <authorList>
            <person name="Watanabe M."/>
            <person name="Kojima H."/>
            <person name="Fukui M."/>
        </authorList>
    </citation>
    <scope>NUCLEOTIDE SEQUENCE [LARGE SCALE GENOMIC DNA]</scope>
    <source>
        <strain evidence="18">oXyS1</strain>
    </source>
</reference>
<dbReference type="InterPro" id="IPR054765">
    <property type="entry name" value="SLBB_dom"/>
</dbReference>
<dbReference type="AlphaFoldDB" id="A0A5K8AJI2"/>
<feature type="domain" description="SLBB" evidence="16">
    <location>
        <begin position="116"/>
        <end position="197"/>
    </location>
</feature>
<dbReference type="GO" id="GO:0009279">
    <property type="term" value="C:cell outer membrane"/>
    <property type="evidence" value="ECO:0007669"/>
    <property type="project" value="UniProtKB-SubCell"/>
</dbReference>
<gene>
    <name evidence="17" type="ORF">DSCOOX_60450</name>
</gene>
<keyword evidence="5" id="KW-0762">Sugar transport</keyword>
<evidence type="ECO:0000256" key="13">
    <source>
        <dbReference type="ARBA" id="ARBA00023237"/>
    </source>
</evidence>
<keyword evidence="10" id="KW-0626">Porin</keyword>
<feature type="domain" description="Polysaccharide export protein N-terminal" evidence="15">
    <location>
        <begin position="37"/>
        <end position="110"/>
    </location>
</feature>
<keyword evidence="13" id="KW-0998">Cell outer membrane</keyword>
<evidence type="ECO:0000256" key="1">
    <source>
        <dbReference type="ARBA" id="ARBA00004571"/>
    </source>
</evidence>
<dbReference type="Pfam" id="PF22461">
    <property type="entry name" value="SLBB_2"/>
    <property type="match status" value="1"/>
</dbReference>
<dbReference type="GO" id="GO:0015159">
    <property type="term" value="F:polysaccharide transmembrane transporter activity"/>
    <property type="evidence" value="ECO:0007669"/>
    <property type="project" value="InterPro"/>
</dbReference>
<keyword evidence="3" id="KW-0813">Transport</keyword>
<dbReference type="EMBL" id="AP021879">
    <property type="protein sequence ID" value="BBO92865.1"/>
    <property type="molecule type" value="Genomic_DNA"/>
</dbReference>
<keyword evidence="8" id="KW-0625">Polysaccharide transport</keyword>
<dbReference type="InterPro" id="IPR049712">
    <property type="entry name" value="Poly_export"/>
</dbReference>
<evidence type="ECO:0000256" key="3">
    <source>
        <dbReference type="ARBA" id="ARBA00022448"/>
    </source>
</evidence>
<evidence type="ECO:0000256" key="11">
    <source>
        <dbReference type="ARBA" id="ARBA00023136"/>
    </source>
</evidence>
<keyword evidence="11" id="KW-0472">Membrane</keyword>
<dbReference type="Proteomes" id="UP000422108">
    <property type="component" value="Chromosome"/>
</dbReference>
<dbReference type="InterPro" id="IPR003715">
    <property type="entry name" value="Poly_export_N"/>
</dbReference>
<dbReference type="PANTHER" id="PTHR33619">
    <property type="entry name" value="POLYSACCHARIDE EXPORT PROTEIN GFCE-RELATED"/>
    <property type="match status" value="1"/>
</dbReference>
<keyword evidence="18" id="KW-1185">Reference proteome</keyword>
<evidence type="ECO:0000256" key="14">
    <source>
        <dbReference type="ARBA" id="ARBA00023288"/>
    </source>
</evidence>
<accession>A0A5K8AJI2</accession>
<evidence type="ECO:0000256" key="2">
    <source>
        <dbReference type="ARBA" id="ARBA00009450"/>
    </source>
</evidence>